<feature type="domain" description="Thioredoxin" evidence="6">
    <location>
        <begin position="338"/>
        <end position="483"/>
    </location>
</feature>
<dbReference type="EMBL" id="WVHS01000001">
    <property type="protein sequence ID" value="MXV14496.1"/>
    <property type="molecule type" value="Genomic_DNA"/>
</dbReference>
<dbReference type="PANTHER" id="PTHR42852">
    <property type="entry name" value="THIOL:DISULFIDE INTERCHANGE PROTEIN DSBE"/>
    <property type="match status" value="1"/>
</dbReference>
<keyword evidence="5" id="KW-0732">Signal</keyword>
<name>A0A7K1XVF5_9SPHI</name>
<keyword evidence="2" id="KW-0201">Cytochrome c-type biogenesis</keyword>
<dbReference type="RefSeq" id="WP_160905467.1">
    <property type="nucleotide sequence ID" value="NZ_WVHS01000001.1"/>
</dbReference>
<dbReference type="InterPro" id="IPR013766">
    <property type="entry name" value="Thioredoxin_domain"/>
</dbReference>
<accession>A0A7K1XVF5</accession>
<dbReference type="Gene3D" id="3.40.30.10">
    <property type="entry name" value="Glutaredoxin"/>
    <property type="match status" value="1"/>
</dbReference>
<organism evidence="7 8">
    <name type="scientific">Hufsiella ginkgonis</name>
    <dbReference type="NCBI Taxonomy" id="2695274"/>
    <lineage>
        <taxon>Bacteria</taxon>
        <taxon>Pseudomonadati</taxon>
        <taxon>Bacteroidota</taxon>
        <taxon>Sphingobacteriia</taxon>
        <taxon>Sphingobacteriales</taxon>
        <taxon>Sphingobacteriaceae</taxon>
        <taxon>Hufsiella</taxon>
    </lineage>
</organism>
<evidence type="ECO:0000256" key="1">
    <source>
        <dbReference type="ARBA" id="ARBA00004196"/>
    </source>
</evidence>
<gene>
    <name evidence="7" type="ORF">GS398_04235</name>
</gene>
<dbReference type="InterPro" id="IPR050553">
    <property type="entry name" value="Thioredoxin_ResA/DsbE_sf"/>
</dbReference>
<dbReference type="Proteomes" id="UP000451233">
    <property type="component" value="Unassembled WGS sequence"/>
</dbReference>
<dbReference type="GO" id="GO:0030313">
    <property type="term" value="C:cell envelope"/>
    <property type="evidence" value="ECO:0007669"/>
    <property type="project" value="UniProtKB-SubCell"/>
</dbReference>
<evidence type="ECO:0000259" key="6">
    <source>
        <dbReference type="PROSITE" id="PS51352"/>
    </source>
</evidence>
<evidence type="ECO:0000256" key="3">
    <source>
        <dbReference type="ARBA" id="ARBA00023157"/>
    </source>
</evidence>
<keyword evidence="8" id="KW-1185">Reference proteome</keyword>
<evidence type="ECO:0000256" key="4">
    <source>
        <dbReference type="ARBA" id="ARBA00023284"/>
    </source>
</evidence>
<evidence type="ECO:0000313" key="7">
    <source>
        <dbReference type="EMBL" id="MXV14496.1"/>
    </source>
</evidence>
<evidence type="ECO:0000256" key="5">
    <source>
        <dbReference type="SAM" id="SignalP"/>
    </source>
</evidence>
<sequence length="483" mass="53819">MKILSLFVVAALAVSAAFGRQAAVKQVTITGNMIHKTPSTPEVLRIHFLNPFQKHSPSVKTDAAGAFIASGEMLFTQNMTVQYNNTFINLYVAPGDSVHLTIDAALLNSPDFAWLTITGDHARISTELNKCHYFLSQLPYKKYDYSVSVPNMRAAIQADYDRYLAALTTYAERHQTDPVVVAFSKRDIIYGISNWMNDYVKLGSPETSTMAERIALFNDPLFEVHDAANFQSMMFPYHLSAYSLWVTHGDSTVLNAVKQERWKDAVHGGVALLLKEPAGISRDYLVFSFLQGLAAINPALLDEMPEISRYFTQPLTYEYLKKEISLAGEVSFPSAVLKGVSYLAPGGVTKALPGTDVFKHLAKRHPGKVIFVDVYATWCGPCLAEMKFAPALHKEFSNKGVVFVNLCLQSGLEDWKKLVKTERLDGENYFLDTDASKLFMGNYRLSGYPSYLLLNKQGKIVTAQAPRPSEVRVLNRTIAQLLK</sequence>
<dbReference type="InterPro" id="IPR013740">
    <property type="entry name" value="Redoxin"/>
</dbReference>
<comment type="subcellular location">
    <subcellularLocation>
        <location evidence="1">Cell envelope</location>
    </subcellularLocation>
</comment>
<keyword evidence="3" id="KW-1015">Disulfide bond</keyword>
<keyword evidence="4" id="KW-0676">Redox-active center</keyword>
<dbReference type="InterPro" id="IPR036249">
    <property type="entry name" value="Thioredoxin-like_sf"/>
</dbReference>
<dbReference type="PROSITE" id="PS51352">
    <property type="entry name" value="THIOREDOXIN_2"/>
    <property type="match status" value="1"/>
</dbReference>
<dbReference type="GO" id="GO:0016491">
    <property type="term" value="F:oxidoreductase activity"/>
    <property type="evidence" value="ECO:0007669"/>
    <property type="project" value="InterPro"/>
</dbReference>
<dbReference type="CDD" id="cd02966">
    <property type="entry name" value="TlpA_like_family"/>
    <property type="match status" value="1"/>
</dbReference>
<protein>
    <submittedName>
        <fullName evidence="7">Redoxin family protein</fullName>
    </submittedName>
</protein>
<dbReference type="PANTHER" id="PTHR42852:SF6">
    <property type="entry name" value="THIOL:DISULFIDE INTERCHANGE PROTEIN DSBE"/>
    <property type="match status" value="1"/>
</dbReference>
<dbReference type="SUPFAM" id="SSF52833">
    <property type="entry name" value="Thioredoxin-like"/>
    <property type="match status" value="1"/>
</dbReference>
<dbReference type="AlphaFoldDB" id="A0A7K1XVF5"/>
<feature type="chain" id="PRO_5029901428" evidence="5">
    <location>
        <begin position="23"/>
        <end position="483"/>
    </location>
</feature>
<dbReference type="Pfam" id="PF08534">
    <property type="entry name" value="Redoxin"/>
    <property type="match status" value="1"/>
</dbReference>
<evidence type="ECO:0000313" key="8">
    <source>
        <dbReference type="Proteomes" id="UP000451233"/>
    </source>
</evidence>
<comment type="caution">
    <text evidence="7">The sequence shown here is derived from an EMBL/GenBank/DDBJ whole genome shotgun (WGS) entry which is preliminary data.</text>
</comment>
<evidence type="ECO:0000256" key="2">
    <source>
        <dbReference type="ARBA" id="ARBA00022748"/>
    </source>
</evidence>
<proteinExistence type="predicted"/>
<feature type="signal peptide" evidence="5">
    <location>
        <begin position="1"/>
        <end position="22"/>
    </location>
</feature>
<reference evidence="7 8" key="1">
    <citation type="submission" date="2019-11" db="EMBL/GenBank/DDBJ databases">
        <title>Pedobacter sp. HMF7056 Genome sequencing and assembly.</title>
        <authorList>
            <person name="Kang H."/>
            <person name="Kim H."/>
            <person name="Joh K."/>
        </authorList>
    </citation>
    <scope>NUCLEOTIDE SEQUENCE [LARGE SCALE GENOMIC DNA]</scope>
    <source>
        <strain evidence="7 8">HMF7056</strain>
    </source>
</reference>
<dbReference type="GO" id="GO:0017004">
    <property type="term" value="P:cytochrome complex assembly"/>
    <property type="evidence" value="ECO:0007669"/>
    <property type="project" value="UniProtKB-KW"/>
</dbReference>